<dbReference type="SFLD" id="SFLDS00029">
    <property type="entry name" value="Radical_SAM"/>
    <property type="match status" value="1"/>
</dbReference>
<feature type="binding site" evidence="12">
    <location>
        <position position="129"/>
    </location>
    <ligand>
        <name>[4Fe-4S] cluster</name>
        <dbReference type="ChEBI" id="CHEBI:49883"/>
        <note>4Fe-4S-S-AdoMet</note>
    </ligand>
</feature>
<dbReference type="GO" id="GO:0000049">
    <property type="term" value="F:tRNA binding"/>
    <property type="evidence" value="ECO:0007669"/>
    <property type="project" value="UniProtKB-UniRule"/>
</dbReference>
<protein>
    <recommendedName>
        <fullName evidence="12">Probable dual-specificity RNA methyltransferase RlmN</fullName>
        <ecNumber evidence="12">2.1.1.192</ecNumber>
    </recommendedName>
    <alternativeName>
        <fullName evidence="12">23S rRNA (adenine(2503)-C(2))-methyltransferase</fullName>
    </alternativeName>
    <alternativeName>
        <fullName evidence="12">23S rRNA m2A2503 methyltransferase</fullName>
    </alternativeName>
    <alternativeName>
        <fullName evidence="12">Ribosomal RNA large subunit methyltransferase N</fullName>
    </alternativeName>
    <alternativeName>
        <fullName evidence="12">tRNA (adenine(37)-C(2))-methyltransferase</fullName>
    </alternativeName>
    <alternativeName>
        <fullName evidence="12">tRNA m2A37 methyltransferase</fullName>
    </alternativeName>
</protein>
<dbReference type="InterPro" id="IPR058240">
    <property type="entry name" value="rSAM_sf"/>
</dbReference>
<keyword evidence="7 12" id="KW-0949">S-adenosyl-L-methionine</keyword>
<keyword evidence="12" id="KW-1015">Disulfide bond</keyword>
<dbReference type="PANTHER" id="PTHR30544">
    <property type="entry name" value="23S RRNA METHYLTRANSFERASE"/>
    <property type="match status" value="1"/>
</dbReference>
<comment type="similarity">
    <text evidence="12">Belongs to the radical SAM superfamily. RlmN family.</text>
</comment>
<dbReference type="PROSITE" id="PS51918">
    <property type="entry name" value="RADICAL_SAM"/>
    <property type="match status" value="1"/>
</dbReference>
<keyword evidence="15" id="KW-1185">Reference proteome</keyword>
<keyword evidence="3 12" id="KW-0963">Cytoplasm</keyword>
<evidence type="ECO:0000256" key="10">
    <source>
        <dbReference type="ARBA" id="ARBA00023004"/>
    </source>
</evidence>
<dbReference type="GO" id="GO:0005737">
    <property type="term" value="C:cytoplasm"/>
    <property type="evidence" value="ECO:0007669"/>
    <property type="project" value="UniProtKB-SubCell"/>
</dbReference>
<dbReference type="Proteomes" id="UP000184196">
    <property type="component" value="Unassembled WGS sequence"/>
</dbReference>
<dbReference type="InterPro" id="IPR040072">
    <property type="entry name" value="Methyltransferase_A"/>
</dbReference>
<evidence type="ECO:0000256" key="4">
    <source>
        <dbReference type="ARBA" id="ARBA00022552"/>
    </source>
</evidence>
<keyword evidence="4 12" id="KW-0698">rRNA processing</keyword>
<dbReference type="InterPro" id="IPR007197">
    <property type="entry name" value="rSAM"/>
</dbReference>
<dbReference type="GO" id="GO:0046872">
    <property type="term" value="F:metal ion binding"/>
    <property type="evidence" value="ECO:0007669"/>
    <property type="project" value="UniProtKB-KW"/>
</dbReference>
<evidence type="ECO:0000259" key="13">
    <source>
        <dbReference type="PROSITE" id="PS51918"/>
    </source>
</evidence>
<dbReference type="EC" id="2.1.1.192" evidence="12"/>
<evidence type="ECO:0000313" key="14">
    <source>
        <dbReference type="EMBL" id="SHE51184.1"/>
    </source>
</evidence>
<dbReference type="InterPro" id="IPR004383">
    <property type="entry name" value="rRNA_lsu_MTrfase_RlmN/Cfr"/>
</dbReference>
<dbReference type="GO" id="GO:0002935">
    <property type="term" value="F:tRNA (adenine(37)-C2)-methyltransferase activity"/>
    <property type="evidence" value="ECO:0007669"/>
    <property type="project" value="UniProtKB-UniRule"/>
</dbReference>
<dbReference type="HAMAP" id="MF_01849">
    <property type="entry name" value="RNA_methyltr_RlmN"/>
    <property type="match status" value="1"/>
</dbReference>
<dbReference type="EMBL" id="FQUW01000006">
    <property type="protein sequence ID" value="SHE51184.1"/>
    <property type="molecule type" value="Genomic_DNA"/>
</dbReference>
<evidence type="ECO:0000256" key="7">
    <source>
        <dbReference type="ARBA" id="ARBA00022691"/>
    </source>
</evidence>
<feature type="binding site" evidence="12">
    <location>
        <position position="122"/>
    </location>
    <ligand>
        <name>[4Fe-4S] cluster</name>
        <dbReference type="ChEBI" id="CHEBI:49883"/>
        <note>4Fe-4S-S-AdoMet</note>
    </ligand>
</feature>
<dbReference type="Gene3D" id="1.10.150.530">
    <property type="match status" value="1"/>
</dbReference>
<proteinExistence type="inferred from homology"/>
<feature type="binding site" evidence="12">
    <location>
        <position position="201"/>
    </location>
    <ligand>
        <name>S-adenosyl-L-methionine</name>
        <dbReference type="ChEBI" id="CHEBI:59789"/>
    </ligand>
</feature>
<dbReference type="SUPFAM" id="SSF102114">
    <property type="entry name" value="Radical SAM enzymes"/>
    <property type="match status" value="1"/>
</dbReference>
<dbReference type="SFLD" id="SFLDG01062">
    <property type="entry name" value="methyltransferase_(Class_A)"/>
    <property type="match status" value="1"/>
</dbReference>
<comment type="catalytic activity">
    <reaction evidence="12">
        <text>adenosine(2503) in 23S rRNA + 2 reduced [2Fe-2S]-[ferredoxin] + 2 S-adenosyl-L-methionine = 2-methyladenosine(2503) in 23S rRNA + 5'-deoxyadenosine + L-methionine + 2 oxidized [2Fe-2S]-[ferredoxin] + S-adenosyl-L-homocysteine</text>
        <dbReference type="Rhea" id="RHEA:42916"/>
        <dbReference type="Rhea" id="RHEA-COMP:10000"/>
        <dbReference type="Rhea" id="RHEA-COMP:10001"/>
        <dbReference type="Rhea" id="RHEA-COMP:10152"/>
        <dbReference type="Rhea" id="RHEA-COMP:10282"/>
        <dbReference type="ChEBI" id="CHEBI:17319"/>
        <dbReference type="ChEBI" id="CHEBI:33737"/>
        <dbReference type="ChEBI" id="CHEBI:33738"/>
        <dbReference type="ChEBI" id="CHEBI:57844"/>
        <dbReference type="ChEBI" id="CHEBI:57856"/>
        <dbReference type="ChEBI" id="CHEBI:59789"/>
        <dbReference type="ChEBI" id="CHEBI:74411"/>
        <dbReference type="ChEBI" id="CHEBI:74497"/>
        <dbReference type="EC" id="2.1.1.192"/>
    </reaction>
</comment>
<organism evidence="14 15">
    <name type="scientific">Desulfofundulus australicus DSM 11792</name>
    <dbReference type="NCBI Taxonomy" id="1121425"/>
    <lineage>
        <taxon>Bacteria</taxon>
        <taxon>Bacillati</taxon>
        <taxon>Bacillota</taxon>
        <taxon>Clostridia</taxon>
        <taxon>Eubacteriales</taxon>
        <taxon>Peptococcaceae</taxon>
        <taxon>Desulfofundulus</taxon>
    </lineage>
</organism>
<feature type="binding site" evidence="12">
    <location>
        <position position="126"/>
    </location>
    <ligand>
        <name>[4Fe-4S] cluster</name>
        <dbReference type="ChEBI" id="CHEBI:49883"/>
        <note>4Fe-4S-S-AdoMet</note>
    </ligand>
</feature>
<feature type="active site" description="Proton acceptor" evidence="12">
    <location>
        <position position="102"/>
    </location>
</feature>
<dbReference type="PIRSF" id="PIRSF006004">
    <property type="entry name" value="CHP00048"/>
    <property type="match status" value="1"/>
</dbReference>
<evidence type="ECO:0000256" key="12">
    <source>
        <dbReference type="HAMAP-Rule" id="MF_01849"/>
    </source>
</evidence>
<keyword evidence="6 12" id="KW-0808">Transferase</keyword>
<name>A0A1M4U3G4_9FIRM</name>
<dbReference type="SFLD" id="SFLDF00275">
    <property type="entry name" value="adenosine_C2_methyltransferase"/>
    <property type="match status" value="1"/>
</dbReference>
<keyword evidence="10 12" id="KW-0408">Iron</keyword>
<dbReference type="GO" id="GO:0030488">
    <property type="term" value="P:tRNA methylation"/>
    <property type="evidence" value="ECO:0007669"/>
    <property type="project" value="UniProtKB-UniRule"/>
</dbReference>
<evidence type="ECO:0000256" key="5">
    <source>
        <dbReference type="ARBA" id="ARBA00022603"/>
    </source>
</evidence>
<reference evidence="15" key="1">
    <citation type="submission" date="2016-11" db="EMBL/GenBank/DDBJ databases">
        <authorList>
            <person name="Varghese N."/>
            <person name="Submissions S."/>
        </authorList>
    </citation>
    <scope>NUCLEOTIDE SEQUENCE [LARGE SCALE GENOMIC DNA]</scope>
    <source>
        <strain evidence="15">DSM 11792</strain>
    </source>
</reference>
<dbReference type="NCBIfam" id="TIGR00048">
    <property type="entry name" value="rRNA_mod_RlmN"/>
    <property type="match status" value="1"/>
</dbReference>
<keyword evidence="5 12" id="KW-0489">Methyltransferase</keyword>
<comment type="subcellular location">
    <subcellularLocation>
        <location evidence="1 12">Cytoplasm</location>
    </subcellularLocation>
</comment>
<comment type="function">
    <text evidence="12">Specifically methylates position 2 of adenine 2503 in 23S rRNA and position 2 of adenine 37 in tRNAs.</text>
</comment>
<evidence type="ECO:0000256" key="9">
    <source>
        <dbReference type="ARBA" id="ARBA00022723"/>
    </source>
</evidence>
<feature type="binding site" evidence="12">
    <location>
        <begin position="224"/>
        <end position="226"/>
    </location>
    <ligand>
        <name>S-adenosyl-L-methionine</name>
        <dbReference type="ChEBI" id="CHEBI:59789"/>
    </ligand>
</feature>
<dbReference type="AlphaFoldDB" id="A0A1M4U3G4"/>
<evidence type="ECO:0000256" key="8">
    <source>
        <dbReference type="ARBA" id="ARBA00022694"/>
    </source>
</evidence>
<dbReference type="GO" id="GO:0019843">
    <property type="term" value="F:rRNA binding"/>
    <property type="evidence" value="ECO:0007669"/>
    <property type="project" value="UniProtKB-UniRule"/>
</dbReference>
<feature type="binding site" evidence="12">
    <location>
        <position position="300"/>
    </location>
    <ligand>
        <name>S-adenosyl-L-methionine</name>
        <dbReference type="ChEBI" id="CHEBI:59789"/>
    </ligand>
</feature>
<dbReference type="GO" id="GO:0070475">
    <property type="term" value="P:rRNA base methylation"/>
    <property type="evidence" value="ECO:0007669"/>
    <property type="project" value="UniProtKB-UniRule"/>
</dbReference>
<comment type="catalytic activity">
    <reaction evidence="12">
        <text>adenosine(37) in tRNA + 2 reduced [2Fe-2S]-[ferredoxin] + 2 S-adenosyl-L-methionine = 2-methyladenosine(37) in tRNA + 5'-deoxyadenosine + L-methionine + 2 oxidized [2Fe-2S]-[ferredoxin] + S-adenosyl-L-homocysteine</text>
        <dbReference type="Rhea" id="RHEA:43332"/>
        <dbReference type="Rhea" id="RHEA-COMP:10000"/>
        <dbReference type="Rhea" id="RHEA-COMP:10001"/>
        <dbReference type="Rhea" id="RHEA-COMP:10162"/>
        <dbReference type="Rhea" id="RHEA-COMP:10485"/>
        <dbReference type="ChEBI" id="CHEBI:17319"/>
        <dbReference type="ChEBI" id="CHEBI:33737"/>
        <dbReference type="ChEBI" id="CHEBI:33738"/>
        <dbReference type="ChEBI" id="CHEBI:57844"/>
        <dbReference type="ChEBI" id="CHEBI:57856"/>
        <dbReference type="ChEBI" id="CHEBI:59789"/>
        <dbReference type="ChEBI" id="CHEBI:74411"/>
        <dbReference type="ChEBI" id="CHEBI:74497"/>
        <dbReference type="EC" id="2.1.1.192"/>
    </reaction>
</comment>
<dbReference type="FunFam" id="3.20.20.70:FF:000014">
    <property type="entry name" value="Probable dual-specificity RNA methyltransferase RlmN"/>
    <property type="match status" value="1"/>
</dbReference>
<dbReference type="InterPro" id="IPR027492">
    <property type="entry name" value="RNA_MTrfase_RlmN"/>
</dbReference>
<evidence type="ECO:0000256" key="1">
    <source>
        <dbReference type="ARBA" id="ARBA00004496"/>
    </source>
</evidence>
<comment type="cofactor">
    <cofactor evidence="12">
        <name>[4Fe-4S] cluster</name>
        <dbReference type="ChEBI" id="CHEBI:49883"/>
    </cofactor>
    <text evidence="12">Binds 1 [4Fe-4S] cluster. The cluster is coordinated with 3 cysteines and an exchangeable S-adenosyl-L-methionine.</text>
</comment>
<accession>A0A1M4U3G4</accession>
<evidence type="ECO:0000313" key="15">
    <source>
        <dbReference type="Proteomes" id="UP000184196"/>
    </source>
</evidence>
<keyword evidence="2 12" id="KW-0004">4Fe-4S</keyword>
<dbReference type="Pfam" id="PF21016">
    <property type="entry name" value="RlmN_N"/>
    <property type="match status" value="1"/>
</dbReference>
<feature type="domain" description="Radical SAM core" evidence="13">
    <location>
        <begin position="108"/>
        <end position="338"/>
    </location>
</feature>
<feature type="binding site" evidence="12">
    <location>
        <begin position="169"/>
        <end position="170"/>
    </location>
    <ligand>
        <name>S-adenosyl-L-methionine</name>
        <dbReference type="ChEBI" id="CHEBI:59789"/>
    </ligand>
</feature>
<evidence type="ECO:0000256" key="11">
    <source>
        <dbReference type="ARBA" id="ARBA00023014"/>
    </source>
</evidence>
<sequence>MSTENGAVFMMSINLKDLTFDQIKEFLSSLDQPPYRASQLARWLFQRCCQSWEEMTDLPRDLRVKLQDMVQLKSLTLMQKQVSLQGDTVKYLYRLVDGQAIESVLMRYHYGCTACISTQVGCRMGCRFCASTAGGFIRNLSPGEMYDQVLAMQFDFGEKINHVVLMGSGEPLDNLDNVLIFLDHIHAPYGLHIGYRHITISTCGIVPGILELSRRRLPVTLAVSLHAPNDKLRSHLMPVNRRYPLGELIPACREYVKRTGRRITFEYALLSGVNDSPHFAEELVRLVKDLLCHINLIPVNPVSGKKFSRPPATRVKYFKNILERAGLAVTVRRELGSDIDAACGQLRRRVLGLL</sequence>
<dbReference type="InterPro" id="IPR048641">
    <property type="entry name" value="RlmN_N"/>
</dbReference>
<gene>
    <name evidence="12" type="primary">rlmN</name>
    <name evidence="14" type="ORF">SAMN02745218_00389</name>
</gene>
<dbReference type="Gene3D" id="3.20.20.70">
    <property type="entry name" value="Aldolase class I"/>
    <property type="match status" value="1"/>
</dbReference>
<dbReference type="PANTHER" id="PTHR30544:SF5">
    <property type="entry name" value="RADICAL SAM CORE DOMAIN-CONTAINING PROTEIN"/>
    <property type="match status" value="1"/>
</dbReference>
<dbReference type="InterPro" id="IPR013785">
    <property type="entry name" value="Aldolase_TIM"/>
</dbReference>
<keyword evidence="8 12" id="KW-0819">tRNA processing</keyword>
<feature type="active site" description="S-methylcysteine intermediate" evidence="12">
    <location>
        <position position="343"/>
    </location>
</feature>
<dbReference type="GO" id="GO:0070040">
    <property type="term" value="F:rRNA (adenine(2503)-C2-)-methyltransferase activity"/>
    <property type="evidence" value="ECO:0007669"/>
    <property type="project" value="UniProtKB-UniRule"/>
</dbReference>
<evidence type="ECO:0000256" key="6">
    <source>
        <dbReference type="ARBA" id="ARBA00022679"/>
    </source>
</evidence>
<dbReference type="GO" id="GO:0051539">
    <property type="term" value="F:4 iron, 4 sulfur cluster binding"/>
    <property type="evidence" value="ECO:0007669"/>
    <property type="project" value="UniProtKB-UniRule"/>
</dbReference>
<evidence type="ECO:0000256" key="2">
    <source>
        <dbReference type="ARBA" id="ARBA00022485"/>
    </source>
</evidence>
<evidence type="ECO:0000256" key="3">
    <source>
        <dbReference type="ARBA" id="ARBA00022490"/>
    </source>
</evidence>
<comment type="miscellaneous">
    <text evidence="12">Reaction proceeds by a ping-pong mechanism involving intermediate methylation of a conserved cysteine residue.</text>
</comment>
<keyword evidence="9 12" id="KW-0479">Metal-binding</keyword>
<comment type="caution">
    <text evidence="12">Lacks conserved residue(s) required for the propagation of feature annotation.</text>
</comment>
<dbReference type="Pfam" id="PF04055">
    <property type="entry name" value="Radical_SAM"/>
    <property type="match status" value="1"/>
</dbReference>
<keyword evidence="11 12" id="KW-0411">Iron-sulfur</keyword>